<dbReference type="Proteomes" id="UP000018853">
    <property type="component" value="Unassembled WGS sequence"/>
</dbReference>
<accession>W1XED5</accession>
<evidence type="ECO:0000313" key="2">
    <source>
        <dbReference type="Proteomes" id="UP000018853"/>
    </source>
</evidence>
<proteinExistence type="predicted"/>
<name>W1XED5_ECOLX</name>
<evidence type="ECO:0000313" key="1">
    <source>
        <dbReference type="EMBL" id="ETJ28506.1"/>
    </source>
</evidence>
<organism evidence="1 2">
    <name type="scientific">Escherichia coli DORA_A_5_14_21</name>
    <dbReference type="NCBI Taxonomy" id="1403943"/>
    <lineage>
        <taxon>Bacteria</taxon>
        <taxon>Pseudomonadati</taxon>
        <taxon>Pseudomonadota</taxon>
        <taxon>Gammaproteobacteria</taxon>
        <taxon>Enterobacterales</taxon>
        <taxon>Enterobacteriaceae</taxon>
        <taxon>Escherichia</taxon>
    </lineage>
</organism>
<comment type="caution">
    <text evidence="1">The sequence shown here is derived from an EMBL/GenBank/DDBJ whole genome shotgun (WGS) entry which is preliminary data.</text>
</comment>
<dbReference type="AlphaFoldDB" id="W1XED5"/>
<protein>
    <submittedName>
        <fullName evidence="1">Uncharacterized protein</fullName>
    </submittedName>
</protein>
<dbReference type="EMBL" id="AZLZ01000080">
    <property type="protein sequence ID" value="ETJ28506.1"/>
    <property type="molecule type" value="Genomic_DNA"/>
</dbReference>
<feature type="non-terminal residue" evidence="1">
    <location>
        <position position="1"/>
    </location>
</feature>
<gene>
    <name evidence="1" type="ORF">Q609_ECAC00080G0001</name>
</gene>
<reference evidence="1 2" key="1">
    <citation type="submission" date="2013-12" db="EMBL/GenBank/DDBJ databases">
        <title>A Varibaculum cambriense genome reconstructed from a premature infant gut community with otherwise low bacterial novelty that shifts toward anaerobic metabolism during the third week of life.</title>
        <authorList>
            <person name="Brown C.T."/>
            <person name="Sharon I."/>
            <person name="Thomas B.C."/>
            <person name="Castelle C.J."/>
            <person name="Morowitz M.J."/>
            <person name="Banfield J.F."/>
        </authorList>
    </citation>
    <scope>NUCLEOTIDE SEQUENCE [LARGE SCALE GENOMIC DNA]</scope>
    <source>
        <strain evidence="2">DORA_A_5_14_21</strain>
    </source>
</reference>
<sequence length="91" mass="9401">GASLRAGVTEAALVIFEINARIAARAALHNVVFTSINTGVAAGAMGQKMRFITGPGRTDTVTGFAPATSEYAPTGCINLHIDLPSLTRSEN</sequence>